<evidence type="ECO:0000256" key="1">
    <source>
        <dbReference type="ARBA" id="ARBA00001917"/>
    </source>
</evidence>
<dbReference type="GO" id="GO:0051538">
    <property type="term" value="F:3 iron, 4 sulfur cluster binding"/>
    <property type="evidence" value="ECO:0007669"/>
    <property type="project" value="UniProtKB-KW"/>
</dbReference>
<evidence type="ECO:0000256" key="2">
    <source>
        <dbReference type="ARBA" id="ARBA00001927"/>
    </source>
</evidence>
<dbReference type="GO" id="GO:0006537">
    <property type="term" value="P:glutamate biosynthetic process"/>
    <property type="evidence" value="ECO:0007669"/>
    <property type="project" value="UniProtKB-KW"/>
</dbReference>
<comment type="similarity">
    <text evidence="4">Belongs to the glutamate synthase family.</text>
</comment>
<dbReference type="Pfam" id="PF01493">
    <property type="entry name" value="GXGXG"/>
    <property type="match status" value="1"/>
</dbReference>
<dbReference type="InterPro" id="IPR017932">
    <property type="entry name" value="GATase_2_dom"/>
</dbReference>
<evidence type="ECO:0000256" key="17">
    <source>
        <dbReference type="ARBA" id="ARBA00037898"/>
    </source>
</evidence>
<dbReference type="InterPro" id="IPR050711">
    <property type="entry name" value="ET-N_metabolism_enzyme"/>
</dbReference>
<evidence type="ECO:0000256" key="8">
    <source>
        <dbReference type="ARBA" id="ARBA00022643"/>
    </source>
</evidence>
<sequence>MMQEQNCKPYQEEGLYHPSFEHDACGIGFVANIKGRKSHQIVEDALKMLTRMEHRGACGCEPNTGDGAGILIQVPHEFFLDECTKLGLDLPPYGEYGVGMVFFPKDEKLREECRATLNRNIKKLKLELIGYRTVPTDNSMIGETAFLAEPHIEQVFIKRPSHITDLMAFERKLFVLRNYATRIINETVAGLQGAFYFTSLSYKTIIYKGQLTTGQVRPYFPDLHDEHIVSALAVIHSRFSTNTFPSWKLAQPFRYIAHNGEINTVKGNVSWFTAAEVDFFSPYFSKEEMEMLRPICNPSQSDSANLDNVIEMLVLSGRSLPHVMMMLIPEAWDGNEQMDATRKAFYEFHASLMEPWDGPASITFTDGNIVGATLDRNGLRPSRYCVTNEDVVIMASESGALEVDQSKVIKKGRLQPGRMFIVDMEQGRIIADEEVKEQICSQQPYGEWLKQYKIRLSDVPSPAGKFRPLDEKALLKRQISAGYTSEDLKYVIGPMAMTGLEALGSMGLDTPLAVLSEQSQHLSNYFKQLFAQVTNPPIDPIRERMIMSLISFVGQSKNLLTETPQHCHTLELQQPVLSNEDLEKIRYIDHKGFQSKTIYMYFKADGKEGSLERGLDRICQYAEHAVEDGFSIIILSDRSFDSSHAQIPSLLATAAVHHHLLRKGMRGSVGIVVETSDVWETHHFATLIGYGASGVNPYLAFETISYMKQKGLLDTELSEEKLHYNYTKAVGKELLKIFAKMGISTLQSYQGAQIFEALGIHKEVIDRYFTGTISRIGGLKLDDIAKEVLIRHRLAFPTEPLPTQRLEVGGVYQWKQRGEAHIFNPQTIHLLQESTKRNDYQLFKKYSKLIDDQTQKALTLRGMLKFKKRNPIPIEEVEPIENIFKRFATGAMSFGSISWEAHTTLAIAMNRIGGKSNSGEGGEDERRYKKLANGDSMNSAIKQVASGRFGVTSYYLSNAQELQIKMAQGAKPGEGGQLPGHKVDEWIGRTRHSTPGVGLISPPPHHDIYSIEDLAQLIFDLKNANREARINVKLVSEAGVGTVAAGVCKAHADVVLIAGHDGGTGASPLSSIRHAGLPWELGLAETHQTLVKNKLRSRIIVQADGQIRTGRDLAIAALLGAEEWGVATAALVATGCVMMRKCHLNTCPVGVATQNEELRALFTGKPEYVVNLFTFLALELREIMADLGFRTVNEMVGQSDCLEVREDIKHWKHKNLDLSAVLYKAPVTLDVGLYHQEEQNHGIDNVLDWQLLEKAKPALQNKEKVYAQFKIINIDRAVGTMLSNEISKKYGAEGLPQDTIHFKFRGTAGQSFGAFAAKGLTLELEGDSNDYFGKGLSGARMILYPDRTANFEPSENSIVGNVAFYGATSGEAYIRGMAGERFAVRNSGVKTVVEGIGDHGCEYMTGGLVVVLGKTGRNFAAGMSGGVAYIWNKDGDFEAKLNKEMVSLETLSEEDQSIIRMFVENHAQYTDSQLAKYILKDWEKVIKQFVKVMPNDFKKALEKKNISLSEQIHNREIVYGIFQEVEAV</sequence>
<accession>A0A1I2ECX6</accession>
<dbReference type="SUPFAM" id="SSF69336">
    <property type="entry name" value="Alpha subunit of glutamate synthase, C-terminal domain"/>
    <property type="match status" value="1"/>
</dbReference>
<evidence type="ECO:0000256" key="5">
    <source>
        <dbReference type="ARBA" id="ARBA00012079"/>
    </source>
</evidence>
<evidence type="ECO:0000256" key="4">
    <source>
        <dbReference type="ARBA" id="ARBA00009716"/>
    </source>
</evidence>
<dbReference type="Gene3D" id="3.60.20.10">
    <property type="entry name" value="Glutamine Phosphoribosylpyrophosphate, subunit 1, domain 1"/>
    <property type="match status" value="1"/>
</dbReference>
<dbReference type="Pfam" id="PF04898">
    <property type="entry name" value="Glu_syn_central"/>
    <property type="match status" value="1"/>
</dbReference>
<dbReference type="Proteomes" id="UP000199513">
    <property type="component" value="Unassembled WGS sequence"/>
</dbReference>
<evidence type="ECO:0000256" key="16">
    <source>
        <dbReference type="ARBA" id="ARBA00023291"/>
    </source>
</evidence>
<dbReference type="FunFam" id="3.20.20.70:FF:000053">
    <property type="entry name" value="Glutamate synthase large subunit"/>
    <property type="match status" value="1"/>
</dbReference>
<keyword evidence="7" id="KW-0285">Flavoprotein</keyword>
<dbReference type="InterPro" id="IPR002489">
    <property type="entry name" value="Glu_synth_asu_C"/>
</dbReference>
<dbReference type="CDD" id="cd00713">
    <property type="entry name" value="GltS"/>
    <property type="match status" value="1"/>
</dbReference>
<keyword evidence="16" id="KW-0003">3Fe-4S</keyword>
<reference evidence="22 23" key="1">
    <citation type="submission" date="2016-10" db="EMBL/GenBank/DDBJ databases">
        <authorList>
            <person name="de Groot N.N."/>
        </authorList>
    </citation>
    <scope>NUCLEOTIDE SEQUENCE [LARGE SCALE GENOMIC DNA]</scope>
    <source>
        <strain>GEY</strain>
        <strain evidence="23">DSM 9560</strain>
    </source>
</reference>
<evidence type="ECO:0000256" key="18">
    <source>
        <dbReference type="ARBA" id="ARBA00048151"/>
    </source>
</evidence>
<evidence type="ECO:0000256" key="15">
    <source>
        <dbReference type="ARBA" id="ARBA00023164"/>
    </source>
</evidence>
<keyword evidence="12" id="KW-0560">Oxidoreductase</keyword>
<dbReference type="GO" id="GO:0019676">
    <property type="term" value="P:ammonia assimilation cycle"/>
    <property type="evidence" value="ECO:0007669"/>
    <property type="project" value="TreeGrafter"/>
</dbReference>
<proteinExistence type="inferred from homology"/>
<dbReference type="EMBL" id="FONY01000009">
    <property type="protein sequence ID" value="SFE90446.1"/>
    <property type="molecule type" value="Genomic_DNA"/>
</dbReference>
<dbReference type="EC" id="1.4.1.13" evidence="5"/>
<dbReference type="SUPFAM" id="SSF56235">
    <property type="entry name" value="N-terminal nucleophile aminohydrolases (Ntn hydrolases)"/>
    <property type="match status" value="1"/>
</dbReference>
<dbReference type="PROSITE" id="PS51278">
    <property type="entry name" value="GATASE_TYPE_2"/>
    <property type="match status" value="1"/>
</dbReference>
<keyword evidence="9" id="KW-0479">Metal-binding</keyword>
<evidence type="ECO:0000313" key="23">
    <source>
        <dbReference type="Proteomes" id="UP000199513"/>
    </source>
</evidence>
<dbReference type="STRING" id="1003.SAMN04488541_1009111"/>
<dbReference type="CDD" id="cd00982">
    <property type="entry name" value="gltB_C"/>
    <property type="match status" value="1"/>
</dbReference>
<evidence type="ECO:0000256" key="6">
    <source>
        <dbReference type="ARBA" id="ARBA00022605"/>
    </source>
</evidence>
<keyword evidence="23" id="KW-1185">Reference proteome</keyword>
<dbReference type="CDD" id="cd02808">
    <property type="entry name" value="GltS_FMN"/>
    <property type="match status" value="1"/>
</dbReference>
<dbReference type="FunFam" id="3.60.20.10:FF:000001">
    <property type="entry name" value="Glutamate synthase, large subunit"/>
    <property type="match status" value="1"/>
</dbReference>
<evidence type="ECO:0000256" key="14">
    <source>
        <dbReference type="ARBA" id="ARBA00023014"/>
    </source>
</evidence>
<comment type="cofactor">
    <cofactor evidence="2">
        <name>[3Fe-4S] cluster</name>
        <dbReference type="ChEBI" id="CHEBI:21137"/>
    </cofactor>
</comment>
<dbReference type="Pfam" id="PF00310">
    <property type="entry name" value="GATase_2"/>
    <property type="match status" value="1"/>
</dbReference>
<dbReference type="NCBIfam" id="NF008730">
    <property type="entry name" value="PRK11750.1"/>
    <property type="match status" value="1"/>
</dbReference>
<evidence type="ECO:0000256" key="13">
    <source>
        <dbReference type="ARBA" id="ARBA00023004"/>
    </source>
</evidence>
<dbReference type="InterPro" id="IPR036485">
    <property type="entry name" value="Glu_synth_asu_C_sf"/>
</dbReference>
<dbReference type="FunFam" id="2.160.20.60:FF:000001">
    <property type="entry name" value="Glutamate synthase, large subunit"/>
    <property type="match status" value="1"/>
</dbReference>
<dbReference type="GO" id="GO:0046872">
    <property type="term" value="F:metal ion binding"/>
    <property type="evidence" value="ECO:0007669"/>
    <property type="project" value="UniProtKB-KW"/>
</dbReference>
<dbReference type="Pfam" id="PF01645">
    <property type="entry name" value="Glu_synthase"/>
    <property type="match status" value="1"/>
</dbReference>
<protein>
    <recommendedName>
        <fullName evidence="19">Glutamate synthase [NADPH] large chain</fullName>
        <ecNumber evidence="5">1.4.1.13</ecNumber>
    </recommendedName>
    <alternativeName>
        <fullName evidence="20">Glutamate synthase subunit alpha</fullName>
    </alternativeName>
</protein>
<dbReference type="Gene3D" id="2.160.20.60">
    <property type="entry name" value="Glutamate synthase, alpha subunit, C-terminal domain"/>
    <property type="match status" value="1"/>
</dbReference>
<dbReference type="PANTHER" id="PTHR11938:SF133">
    <property type="entry name" value="GLUTAMATE SYNTHASE (NADH)"/>
    <property type="match status" value="1"/>
</dbReference>
<comment type="cofactor">
    <cofactor evidence="3">
        <name>FAD</name>
        <dbReference type="ChEBI" id="CHEBI:57692"/>
    </cofactor>
</comment>
<organism evidence="22 23">
    <name type="scientific">Thermoflexibacter ruber</name>
    <dbReference type="NCBI Taxonomy" id="1003"/>
    <lineage>
        <taxon>Bacteria</taxon>
        <taxon>Pseudomonadati</taxon>
        <taxon>Bacteroidota</taxon>
        <taxon>Cytophagia</taxon>
        <taxon>Cytophagales</taxon>
        <taxon>Thermoflexibacteraceae</taxon>
        <taxon>Thermoflexibacter</taxon>
    </lineage>
</organism>
<keyword evidence="8" id="KW-0288">FMN</keyword>
<keyword evidence="13" id="KW-0408">Iron</keyword>
<keyword evidence="14" id="KW-0411">Iron-sulfur</keyword>
<keyword evidence="11" id="KW-0315">Glutamine amidotransferase</keyword>
<dbReference type="FunFam" id="3.20.20.70:FF:000031">
    <property type="entry name" value="Glutamate synthase 1 [NADH]"/>
    <property type="match status" value="1"/>
</dbReference>
<evidence type="ECO:0000256" key="9">
    <source>
        <dbReference type="ARBA" id="ARBA00022723"/>
    </source>
</evidence>
<evidence type="ECO:0000256" key="3">
    <source>
        <dbReference type="ARBA" id="ARBA00001974"/>
    </source>
</evidence>
<dbReference type="PANTHER" id="PTHR11938">
    <property type="entry name" value="FAD NADPH DEHYDROGENASE/OXIDOREDUCTASE"/>
    <property type="match status" value="1"/>
</dbReference>
<evidence type="ECO:0000256" key="7">
    <source>
        <dbReference type="ARBA" id="ARBA00022630"/>
    </source>
</evidence>
<keyword evidence="6" id="KW-0028">Amino-acid biosynthesis</keyword>
<comment type="catalytic activity">
    <reaction evidence="18">
        <text>2 L-glutamate + NADP(+) = L-glutamine + 2-oxoglutarate + NADPH + H(+)</text>
        <dbReference type="Rhea" id="RHEA:15501"/>
        <dbReference type="ChEBI" id="CHEBI:15378"/>
        <dbReference type="ChEBI" id="CHEBI:16810"/>
        <dbReference type="ChEBI" id="CHEBI:29985"/>
        <dbReference type="ChEBI" id="CHEBI:57783"/>
        <dbReference type="ChEBI" id="CHEBI:58349"/>
        <dbReference type="ChEBI" id="CHEBI:58359"/>
        <dbReference type="EC" id="1.4.1.13"/>
    </reaction>
</comment>
<feature type="domain" description="Glutamine amidotransferase type-2" evidence="21">
    <location>
        <begin position="25"/>
        <end position="425"/>
    </location>
</feature>
<evidence type="ECO:0000256" key="10">
    <source>
        <dbReference type="ARBA" id="ARBA00022827"/>
    </source>
</evidence>
<evidence type="ECO:0000256" key="11">
    <source>
        <dbReference type="ARBA" id="ARBA00022962"/>
    </source>
</evidence>
<name>A0A1I2ECX6_9BACT</name>
<evidence type="ECO:0000259" key="21">
    <source>
        <dbReference type="PROSITE" id="PS51278"/>
    </source>
</evidence>
<dbReference type="SUPFAM" id="SSF51395">
    <property type="entry name" value="FMN-linked oxidoreductases"/>
    <property type="match status" value="1"/>
</dbReference>
<evidence type="ECO:0000256" key="12">
    <source>
        <dbReference type="ARBA" id="ARBA00023002"/>
    </source>
</evidence>
<dbReference type="InterPro" id="IPR006982">
    <property type="entry name" value="Glu_synth_centr_N"/>
</dbReference>
<dbReference type="InterPro" id="IPR029055">
    <property type="entry name" value="Ntn_hydrolases_N"/>
</dbReference>
<dbReference type="Gene3D" id="3.20.20.70">
    <property type="entry name" value="Aldolase class I"/>
    <property type="match status" value="2"/>
</dbReference>
<keyword evidence="15" id="KW-0314">Glutamate biosynthesis</keyword>
<evidence type="ECO:0000313" key="22">
    <source>
        <dbReference type="EMBL" id="SFE90446.1"/>
    </source>
</evidence>
<gene>
    <name evidence="22" type="ORF">SAMN04488541_1009111</name>
</gene>
<evidence type="ECO:0000256" key="19">
    <source>
        <dbReference type="ARBA" id="ARBA00072108"/>
    </source>
</evidence>
<evidence type="ECO:0000256" key="20">
    <source>
        <dbReference type="ARBA" id="ARBA00079921"/>
    </source>
</evidence>
<dbReference type="InterPro" id="IPR002932">
    <property type="entry name" value="Glu_synthdom"/>
</dbReference>
<dbReference type="InterPro" id="IPR013785">
    <property type="entry name" value="Aldolase_TIM"/>
</dbReference>
<comment type="pathway">
    <text evidence="17">Amino-acid biosynthesis; L-glutamate biosynthesis via GLT pathway; L-glutamate from 2-oxoglutarate and L-glutamine (NADP(+) route): step 1/1.</text>
</comment>
<keyword evidence="10" id="KW-0274">FAD</keyword>
<comment type="cofactor">
    <cofactor evidence="1">
        <name>FMN</name>
        <dbReference type="ChEBI" id="CHEBI:58210"/>
    </cofactor>
</comment>
<dbReference type="GO" id="GO:0004355">
    <property type="term" value="F:glutamate synthase (NADPH) activity"/>
    <property type="evidence" value="ECO:0007669"/>
    <property type="project" value="UniProtKB-EC"/>
</dbReference>